<dbReference type="PANTHER" id="PTHR12959:SF11">
    <property type="entry name" value="GPI TRANSAMIDASE COMPONENT PIG-T"/>
    <property type="match status" value="1"/>
</dbReference>
<evidence type="ECO:0000313" key="2">
    <source>
        <dbReference type="EMBL" id="KAK3272693.1"/>
    </source>
</evidence>
<dbReference type="PANTHER" id="PTHR12959">
    <property type="entry name" value="GPI TRANSAMIDASE COMPONENT PIG-T-RELATED"/>
    <property type="match status" value="1"/>
</dbReference>
<sequence length="262" mass="28266">MEGTAALRAHMIARLVFFCACILGTSTLTHEPGELGGGGTVFNEELLLRPLPDGRIAAHFSFSQHLSHPENPTSFPKPIIQLVQDSGFAHAELAFGRGRWHAKKWGQPLLRTVSSGAQLLASFKRDASPDEVQAAWTNLTHGLGAIFCGSLSFLENGPAKAQPIFSPFHGLHEAEHVHRYGALPREMLCTENLTPWLKLLPCRDRAGLGAPPPRSPELCAALRCSGPNRMQHQGSTDAGHPSVHFESAAYGRGLLPLGDPQA</sequence>
<dbReference type="GO" id="GO:0042765">
    <property type="term" value="C:GPI-anchor transamidase complex"/>
    <property type="evidence" value="ECO:0007669"/>
    <property type="project" value="InterPro"/>
</dbReference>
<name>A0AAE0G7I9_9CHLO</name>
<gene>
    <name evidence="2" type="ORF">CYMTET_19024</name>
</gene>
<evidence type="ECO:0000313" key="3">
    <source>
        <dbReference type="Proteomes" id="UP001190700"/>
    </source>
</evidence>
<keyword evidence="1" id="KW-0732">Signal</keyword>
<feature type="chain" id="PRO_5041939149" evidence="1">
    <location>
        <begin position="28"/>
        <end position="262"/>
    </location>
</feature>
<feature type="signal peptide" evidence="1">
    <location>
        <begin position="1"/>
        <end position="27"/>
    </location>
</feature>
<dbReference type="Proteomes" id="UP001190700">
    <property type="component" value="Unassembled WGS sequence"/>
</dbReference>
<reference evidence="2 3" key="1">
    <citation type="journal article" date="2015" name="Genome Biol. Evol.">
        <title>Comparative Genomics of a Bacterivorous Green Alga Reveals Evolutionary Causalities and Consequences of Phago-Mixotrophic Mode of Nutrition.</title>
        <authorList>
            <person name="Burns J.A."/>
            <person name="Paasch A."/>
            <person name="Narechania A."/>
            <person name="Kim E."/>
        </authorList>
    </citation>
    <scope>NUCLEOTIDE SEQUENCE [LARGE SCALE GENOMIC DNA]</scope>
    <source>
        <strain evidence="2 3">PLY_AMNH</strain>
    </source>
</reference>
<keyword evidence="3" id="KW-1185">Reference proteome</keyword>
<dbReference type="InterPro" id="IPR007245">
    <property type="entry name" value="PIG-T"/>
</dbReference>
<dbReference type="EMBL" id="LGRX02008833">
    <property type="protein sequence ID" value="KAK3272693.1"/>
    <property type="molecule type" value="Genomic_DNA"/>
</dbReference>
<organism evidence="2 3">
    <name type="scientific">Cymbomonas tetramitiformis</name>
    <dbReference type="NCBI Taxonomy" id="36881"/>
    <lineage>
        <taxon>Eukaryota</taxon>
        <taxon>Viridiplantae</taxon>
        <taxon>Chlorophyta</taxon>
        <taxon>Pyramimonadophyceae</taxon>
        <taxon>Pyramimonadales</taxon>
        <taxon>Pyramimonadaceae</taxon>
        <taxon>Cymbomonas</taxon>
    </lineage>
</organism>
<dbReference type="AlphaFoldDB" id="A0AAE0G7I9"/>
<comment type="caution">
    <text evidence="2">The sequence shown here is derived from an EMBL/GenBank/DDBJ whole genome shotgun (WGS) entry which is preliminary data.</text>
</comment>
<proteinExistence type="predicted"/>
<dbReference type="GO" id="GO:0016255">
    <property type="term" value="P:attachment of GPI anchor to protein"/>
    <property type="evidence" value="ECO:0007669"/>
    <property type="project" value="InterPro"/>
</dbReference>
<protein>
    <submittedName>
        <fullName evidence="2">Uncharacterized protein</fullName>
    </submittedName>
</protein>
<accession>A0AAE0G7I9</accession>
<evidence type="ECO:0000256" key="1">
    <source>
        <dbReference type="SAM" id="SignalP"/>
    </source>
</evidence>
<dbReference type="Pfam" id="PF04113">
    <property type="entry name" value="Gpi16"/>
    <property type="match status" value="1"/>
</dbReference>